<evidence type="ECO:0008006" key="4">
    <source>
        <dbReference type="Google" id="ProtNLM"/>
    </source>
</evidence>
<keyword evidence="3" id="KW-1185">Reference proteome</keyword>
<comment type="caution">
    <text evidence="2">The sequence shown here is derived from an EMBL/GenBank/DDBJ whole genome shotgun (WGS) entry which is preliminary data.</text>
</comment>
<accession>A0A2T3FTF9</accession>
<dbReference type="RefSeq" id="WP_106999800.1">
    <property type="nucleotide sequence ID" value="NZ_PYLO01000001.1"/>
</dbReference>
<evidence type="ECO:0000256" key="1">
    <source>
        <dbReference type="SAM" id="Phobius"/>
    </source>
</evidence>
<name>A0A2T3FTF9_9CLOT</name>
<keyword evidence="1" id="KW-1133">Transmembrane helix</keyword>
<proteinExistence type="predicted"/>
<reference evidence="2 3" key="1">
    <citation type="submission" date="2018-03" db="EMBL/GenBank/DDBJ databases">
        <title>Lachnoclostridium SNUG30386 gen.nov., sp.nov., isolated from human faeces.</title>
        <authorList>
            <person name="Seo B."/>
            <person name="Jeon K."/>
            <person name="Ko G."/>
        </authorList>
    </citation>
    <scope>NUCLEOTIDE SEQUENCE [LARGE SCALE GENOMIC DNA]</scope>
    <source>
        <strain evidence="2 3">SNUG30386</strain>
    </source>
</reference>
<organism evidence="2 3">
    <name type="scientific">Clostridium fessum</name>
    <dbReference type="NCBI Taxonomy" id="2126740"/>
    <lineage>
        <taxon>Bacteria</taxon>
        <taxon>Bacillati</taxon>
        <taxon>Bacillota</taxon>
        <taxon>Clostridia</taxon>
        <taxon>Eubacteriales</taxon>
        <taxon>Clostridiaceae</taxon>
        <taxon>Clostridium</taxon>
    </lineage>
</organism>
<keyword evidence="1" id="KW-0472">Membrane</keyword>
<gene>
    <name evidence="2" type="ORF">C7U56_00990</name>
</gene>
<evidence type="ECO:0000313" key="3">
    <source>
        <dbReference type="Proteomes" id="UP000241048"/>
    </source>
</evidence>
<protein>
    <recommendedName>
        <fullName evidence="4">DUF4363 domain-containing protein</fullName>
    </recommendedName>
</protein>
<feature type="transmembrane region" description="Helical" evidence="1">
    <location>
        <begin position="7"/>
        <end position="27"/>
    </location>
</feature>
<evidence type="ECO:0000313" key="2">
    <source>
        <dbReference type="EMBL" id="PST38565.1"/>
    </source>
</evidence>
<keyword evidence="1" id="KW-0812">Transmembrane</keyword>
<sequence length="118" mass="13197">MKRIGTALTIVFIIAGFAISFFIGHYVSDKSHTESRAAQFDKYISRAIDTIEDKGLSIDGAPEMIASNIWVAHEFCDSPEISAELSNLWNTIVYEKDELLGQEDVLTAQLKNILEKCQ</sequence>
<dbReference type="EMBL" id="PYLO01000001">
    <property type="protein sequence ID" value="PST38565.1"/>
    <property type="molecule type" value="Genomic_DNA"/>
</dbReference>
<dbReference type="AlphaFoldDB" id="A0A2T3FTF9"/>
<dbReference type="Proteomes" id="UP000241048">
    <property type="component" value="Unassembled WGS sequence"/>
</dbReference>